<accession>A0ABT5A581</accession>
<name>A0ABT5A581_9CYAN</name>
<feature type="region of interest" description="Disordered" evidence="1">
    <location>
        <begin position="1"/>
        <end position="22"/>
    </location>
</feature>
<feature type="compositionally biased region" description="Polar residues" evidence="1">
    <location>
        <begin position="1"/>
        <end position="21"/>
    </location>
</feature>
<dbReference type="RefSeq" id="WP_271805554.1">
    <property type="nucleotide sequence ID" value="NZ_JAQMTU010000065.1"/>
</dbReference>
<evidence type="ECO:0000256" key="1">
    <source>
        <dbReference type="SAM" id="MobiDB-lite"/>
    </source>
</evidence>
<gene>
    <name evidence="2" type="ORF">PN492_11155</name>
</gene>
<dbReference type="Proteomes" id="UP001212123">
    <property type="component" value="Unassembled WGS sequence"/>
</dbReference>
<keyword evidence="3" id="KW-1185">Reference proteome</keyword>
<evidence type="ECO:0000313" key="2">
    <source>
        <dbReference type="EMBL" id="MDB9487096.1"/>
    </source>
</evidence>
<organism evidence="2 3">
    <name type="scientific">Dolichospermum circinale CS-537/01</name>
    <dbReference type="NCBI Taxonomy" id="3021739"/>
    <lineage>
        <taxon>Bacteria</taxon>
        <taxon>Bacillati</taxon>
        <taxon>Cyanobacteriota</taxon>
        <taxon>Cyanophyceae</taxon>
        <taxon>Nostocales</taxon>
        <taxon>Aphanizomenonaceae</taxon>
        <taxon>Dolichospermum</taxon>
        <taxon>Dolichospermum circinale</taxon>
    </lineage>
</organism>
<protein>
    <submittedName>
        <fullName evidence="2">Uncharacterized protein</fullName>
    </submittedName>
</protein>
<comment type="caution">
    <text evidence="2">The sequence shown here is derived from an EMBL/GenBank/DDBJ whole genome shotgun (WGS) entry which is preliminary data.</text>
</comment>
<evidence type="ECO:0000313" key="3">
    <source>
        <dbReference type="Proteomes" id="UP001212123"/>
    </source>
</evidence>
<proteinExistence type="predicted"/>
<sequence length="64" mass="7336">MTREQGTGNREQVLGNFQGTGNRFWGTFREQGTGFGELSGNREQTGNRELYFSLLMLVFFRLPT</sequence>
<dbReference type="EMBL" id="JAQMTU010000065">
    <property type="protein sequence ID" value="MDB9487096.1"/>
    <property type="molecule type" value="Genomic_DNA"/>
</dbReference>
<reference evidence="2 3" key="1">
    <citation type="submission" date="2023-01" db="EMBL/GenBank/DDBJ databases">
        <title>Genomes from the Australian National Cyanobacteria Reference Collection.</title>
        <authorList>
            <person name="Willis A."/>
            <person name="Lee E.M.F."/>
        </authorList>
    </citation>
    <scope>NUCLEOTIDE SEQUENCE [LARGE SCALE GENOMIC DNA]</scope>
    <source>
        <strain evidence="2 3">CS-537/01</strain>
    </source>
</reference>